<protein>
    <recommendedName>
        <fullName evidence="5">ABC1 atypical kinase-like domain-containing protein</fullName>
    </recommendedName>
</protein>
<reference evidence="6" key="1">
    <citation type="submission" date="2022-12" db="EMBL/GenBank/DDBJ databases">
        <title>Paraconexibacter alkalitolerans sp. nov. and Baekduia alba sp. nov., isolated from soil and emended description of the genera Paraconexibacter (Chun et al., 2020) and Baekduia (An et al., 2020).</title>
        <authorList>
            <person name="Vieira S."/>
            <person name="Huber K.J."/>
            <person name="Geppert A."/>
            <person name="Wolf J."/>
            <person name="Neumann-Schaal M."/>
            <person name="Muesken M."/>
            <person name="Overmann J."/>
        </authorList>
    </citation>
    <scope>NUCLEOTIDE SEQUENCE</scope>
    <source>
        <strain evidence="6">AEG42_29</strain>
    </source>
</reference>
<dbReference type="PANTHER" id="PTHR43851">
    <property type="match status" value="1"/>
</dbReference>
<dbReference type="SUPFAM" id="SSF56112">
    <property type="entry name" value="Protein kinase-like (PK-like)"/>
    <property type="match status" value="1"/>
</dbReference>
<organism evidence="6">
    <name type="scientific">Paraconexibacter sp. AEG42_29</name>
    <dbReference type="NCBI Taxonomy" id="2997339"/>
    <lineage>
        <taxon>Bacteria</taxon>
        <taxon>Bacillati</taxon>
        <taxon>Actinomycetota</taxon>
        <taxon>Thermoleophilia</taxon>
        <taxon>Solirubrobacterales</taxon>
        <taxon>Paraconexibacteraceae</taxon>
        <taxon>Paraconexibacter</taxon>
    </lineage>
</organism>
<dbReference type="CDD" id="cd13970">
    <property type="entry name" value="ABC1_ADCK3"/>
    <property type="match status" value="1"/>
</dbReference>
<dbReference type="AlphaFoldDB" id="A0AAU7ARN3"/>
<dbReference type="PANTHER" id="PTHR43851:SF3">
    <property type="entry name" value="COENZYME Q8"/>
    <property type="match status" value="1"/>
</dbReference>
<name>A0AAU7ARN3_9ACTN</name>
<comment type="similarity">
    <text evidence="1">Belongs to the protein kinase superfamily. ADCK protein kinase family.</text>
</comment>
<evidence type="ECO:0000256" key="2">
    <source>
        <dbReference type="ARBA" id="ARBA00022679"/>
    </source>
</evidence>
<dbReference type="Pfam" id="PF03109">
    <property type="entry name" value="ABC1"/>
    <property type="match status" value="1"/>
</dbReference>
<dbReference type="InterPro" id="IPR051409">
    <property type="entry name" value="Atypical_kinase_ADCK"/>
</dbReference>
<dbReference type="EMBL" id="CP114014">
    <property type="protein sequence ID" value="XAY04295.1"/>
    <property type="molecule type" value="Genomic_DNA"/>
</dbReference>
<proteinExistence type="inferred from homology"/>
<feature type="domain" description="ABC1 atypical kinase-like" evidence="5">
    <location>
        <begin position="101"/>
        <end position="342"/>
    </location>
</feature>
<dbReference type="GO" id="GO:0005524">
    <property type="term" value="F:ATP binding"/>
    <property type="evidence" value="ECO:0007669"/>
    <property type="project" value="UniProtKB-KW"/>
</dbReference>
<keyword evidence="2" id="KW-0808">Transferase</keyword>
<accession>A0AAU7ARN3</accession>
<evidence type="ECO:0000256" key="3">
    <source>
        <dbReference type="ARBA" id="ARBA00022741"/>
    </source>
</evidence>
<dbReference type="InterPro" id="IPR034646">
    <property type="entry name" value="ADCK3_dom"/>
</dbReference>
<dbReference type="GO" id="GO:0016740">
    <property type="term" value="F:transferase activity"/>
    <property type="evidence" value="ECO:0007669"/>
    <property type="project" value="UniProtKB-KW"/>
</dbReference>
<dbReference type="KEGG" id="parq:DSM112329_01128"/>
<evidence type="ECO:0000256" key="1">
    <source>
        <dbReference type="ARBA" id="ARBA00009670"/>
    </source>
</evidence>
<evidence type="ECO:0000313" key="6">
    <source>
        <dbReference type="EMBL" id="XAY04295.1"/>
    </source>
</evidence>
<keyword evidence="4" id="KW-0067">ATP-binding</keyword>
<evidence type="ECO:0000259" key="5">
    <source>
        <dbReference type="Pfam" id="PF03109"/>
    </source>
</evidence>
<keyword evidence="3" id="KW-0547">Nucleotide-binding</keyword>
<dbReference type="InterPro" id="IPR004147">
    <property type="entry name" value="ABC1_dom"/>
</dbReference>
<gene>
    <name evidence="6" type="ORF">DSM112329_01128</name>
</gene>
<dbReference type="InterPro" id="IPR011009">
    <property type="entry name" value="Kinase-like_dom_sf"/>
</dbReference>
<sequence>MEEDEIRGSRFRRAATITGAAAGIAAREAKARTMVKTSRPGNAEARQAAASRQQLKSAQALVKVFAGMRGAAMKVGQTLSAVDLGMVPEEIRPEFQAILAQLQQGADPVSFKAMTKVIESDLGAKLKDVFADIDPEPIAAASIGQVHRATLHDGRDVAVKVQYPGIAEAIHSDLQNLRLGLKLLSVIAPGIDTGAIADEIRERITEELDYELEASNQRAMSRVYRDHPFVVVPDVMTDLCRERVIVSEFIDAKRFAEVKATATQAERDRIGEIIVRFYLNGPMRHRLLNGDPHPGNTLFLPDGRVAFLDFGFFKRMGDVEVEHLVETTRATHQKDPQRLLEIVASLGALPPDPRLAQPFFENYEAIFGWLMVDTPLKVDVSQTADMMRRYTQMRGQEGFDELTLPAEHFVLMRGVMLVIGLLGQLESENTWFDIAREWLYGDPATTELGRAEEAFFGSRHTYTTGVAA</sequence>
<dbReference type="RefSeq" id="WP_354700836.1">
    <property type="nucleotide sequence ID" value="NZ_CP114014.1"/>
</dbReference>
<evidence type="ECO:0000256" key="4">
    <source>
        <dbReference type="ARBA" id="ARBA00022840"/>
    </source>
</evidence>